<dbReference type="Proteomes" id="UP000031524">
    <property type="component" value="Chromosome"/>
</dbReference>
<dbReference type="KEGG" id="chm:B842_07530"/>
<dbReference type="GO" id="GO:0008270">
    <property type="term" value="F:zinc ion binding"/>
    <property type="evidence" value="ECO:0007669"/>
    <property type="project" value="InterPro"/>
</dbReference>
<dbReference type="STRING" id="1223515.B842_07530"/>
<sequence>MLSTGLAVGVSTCACRAFSVRGMNLMSAFEALRAIPVLEALATGTVDVVALSGLGFRDAGAWQKLAGIYFGPTRHRKLQRAARSAAEGLSLDALGVVEKNTRRLLSGAAVSPWELRVELCALRGTVAEIDQAAAARVRAYNRGVEDAEKKAYGGRSLKGGKNTDAWGLRTATFTGPEHLMAAFLGDLHTKAQELRRADPRLSYEQAMFDALLAGGAGVTGPVTPVPHVVIGLPDYAKLLRQEGDETIFALTDGTTITGAELVAREMATVGVVGLYDPVSGGVNMYREERVATWKQRMLLAAETILCPHPGCTTPASQCQVHHLIAWEQGGETNIENLSMACAVHNARNDDDPNAPPRNGRLERRPGGVVHLPPDGGPTRSNIHPIRQLSAMALINN</sequence>
<proteinExistence type="predicted"/>
<dbReference type="InterPro" id="IPR002711">
    <property type="entry name" value="HNH"/>
</dbReference>
<dbReference type="InterPro" id="IPR003615">
    <property type="entry name" value="HNH_nuc"/>
</dbReference>
<dbReference type="GO" id="GO:0004519">
    <property type="term" value="F:endonuclease activity"/>
    <property type="evidence" value="ECO:0007669"/>
    <property type="project" value="InterPro"/>
</dbReference>
<protein>
    <recommendedName>
        <fullName evidence="2">HNH nuclease domain-containing protein</fullName>
    </recommendedName>
</protein>
<dbReference type="Gene3D" id="1.10.30.50">
    <property type="match status" value="1"/>
</dbReference>
<evidence type="ECO:0000313" key="4">
    <source>
        <dbReference type="Proteomes" id="UP000031524"/>
    </source>
</evidence>
<gene>
    <name evidence="3" type="ORF">B842_07530</name>
</gene>
<reference evidence="3 4" key="1">
    <citation type="submission" date="2013-04" db="EMBL/GenBank/DDBJ databases">
        <title>Complete genome sequence of Corynebacterium humireducens DSM 45392(T), isolated from a wastewater-fed microbial fuel cell.</title>
        <authorList>
            <person name="Ruckert C."/>
            <person name="Albersmeier A."/>
            <person name="Kalinowski J."/>
        </authorList>
    </citation>
    <scope>NUCLEOTIDE SEQUENCE [LARGE SCALE GENOMIC DNA]</scope>
    <source>
        <strain evidence="4">MFC-5</strain>
    </source>
</reference>
<dbReference type="AlphaFoldDB" id="A0A0B5D354"/>
<dbReference type="EMBL" id="CP005286">
    <property type="protein sequence ID" value="AJE33355.1"/>
    <property type="molecule type" value="Genomic_DNA"/>
</dbReference>
<evidence type="ECO:0000256" key="1">
    <source>
        <dbReference type="SAM" id="MobiDB-lite"/>
    </source>
</evidence>
<dbReference type="SMART" id="SM00507">
    <property type="entry name" value="HNHc"/>
    <property type="match status" value="1"/>
</dbReference>
<accession>A0A0B5D354</accession>
<dbReference type="GO" id="GO:0003676">
    <property type="term" value="F:nucleic acid binding"/>
    <property type="evidence" value="ECO:0007669"/>
    <property type="project" value="InterPro"/>
</dbReference>
<name>A0A0B5D354_9CORY</name>
<evidence type="ECO:0000313" key="3">
    <source>
        <dbReference type="EMBL" id="AJE33355.1"/>
    </source>
</evidence>
<dbReference type="CDD" id="cd00085">
    <property type="entry name" value="HNHc"/>
    <property type="match status" value="1"/>
</dbReference>
<keyword evidence="4" id="KW-1185">Reference proteome</keyword>
<dbReference type="HOGENOM" id="CLU_051470_0_0_11"/>
<evidence type="ECO:0000259" key="2">
    <source>
        <dbReference type="SMART" id="SM00507"/>
    </source>
</evidence>
<dbReference type="Pfam" id="PF01844">
    <property type="entry name" value="HNH"/>
    <property type="match status" value="1"/>
</dbReference>
<feature type="region of interest" description="Disordered" evidence="1">
    <location>
        <begin position="345"/>
        <end position="380"/>
    </location>
</feature>
<feature type="domain" description="HNH nuclease" evidence="2">
    <location>
        <begin position="293"/>
        <end position="346"/>
    </location>
</feature>
<organism evidence="3 4">
    <name type="scientific">Corynebacterium humireducens NBRC 106098 = DSM 45392</name>
    <dbReference type="NCBI Taxonomy" id="1223515"/>
    <lineage>
        <taxon>Bacteria</taxon>
        <taxon>Bacillati</taxon>
        <taxon>Actinomycetota</taxon>
        <taxon>Actinomycetes</taxon>
        <taxon>Mycobacteriales</taxon>
        <taxon>Corynebacteriaceae</taxon>
        <taxon>Corynebacterium</taxon>
    </lineage>
</organism>